<protein>
    <submittedName>
        <fullName evidence="3">Uncharacterized protein</fullName>
    </submittedName>
</protein>
<gene>
    <name evidence="3" type="ORF">PV07_01806</name>
</gene>
<name>A0A0D2A471_9EURO</name>
<dbReference type="VEuPathDB" id="FungiDB:PV07_01806"/>
<feature type="transmembrane region" description="Helical" evidence="2">
    <location>
        <begin position="408"/>
        <end position="428"/>
    </location>
</feature>
<feature type="transmembrane region" description="Helical" evidence="2">
    <location>
        <begin position="381"/>
        <end position="402"/>
    </location>
</feature>
<keyword evidence="2" id="KW-0472">Membrane</keyword>
<evidence type="ECO:0000256" key="1">
    <source>
        <dbReference type="SAM" id="MobiDB-lite"/>
    </source>
</evidence>
<keyword evidence="2" id="KW-0812">Transmembrane</keyword>
<organism evidence="3 4">
    <name type="scientific">Cladophialophora immunda</name>
    <dbReference type="NCBI Taxonomy" id="569365"/>
    <lineage>
        <taxon>Eukaryota</taxon>
        <taxon>Fungi</taxon>
        <taxon>Dikarya</taxon>
        <taxon>Ascomycota</taxon>
        <taxon>Pezizomycotina</taxon>
        <taxon>Eurotiomycetes</taxon>
        <taxon>Chaetothyriomycetidae</taxon>
        <taxon>Chaetothyriales</taxon>
        <taxon>Herpotrichiellaceae</taxon>
        <taxon>Cladophialophora</taxon>
    </lineage>
</organism>
<feature type="transmembrane region" description="Helical" evidence="2">
    <location>
        <begin position="259"/>
        <end position="288"/>
    </location>
</feature>
<evidence type="ECO:0000313" key="4">
    <source>
        <dbReference type="Proteomes" id="UP000054466"/>
    </source>
</evidence>
<dbReference type="AlphaFoldDB" id="A0A0D2A471"/>
<accession>A0A0D2A471</accession>
<dbReference type="OrthoDB" id="5394254at2759"/>
<reference evidence="3 4" key="1">
    <citation type="submission" date="2015-01" db="EMBL/GenBank/DDBJ databases">
        <title>The Genome Sequence of Cladophialophora immunda CBS83496.</title>
        <authorList>
            <consortium name="The Broad Institute Genomics Platform"/>
            <person name="Cuomo C."/>
            <person name="de Hoog S."/>
            <person name="Gorbushina A."/>
            <person name="Stielow B."/>
            <person name="Teixiera M."/>
            <person name="Abouelleil A."/>
            <person name="Chapman S.B."/>
            <person name="Priest M."/>
            <person name="Young S.K."/>
            <person name="Wortman J."/>
            <person name="Nusbaum C."/>
            <person name="Birren B."/>
        </authorList>
    </citation>
    <scope>NUCLEOTIDE SEQUENCE [LARGE SCALE GENOMIC DNA]</scope>
    <source>
        <strain evidence="3 4">CBS 83496</strain>
    </source>
</reference>
<dbReference type="GeneID" id="27341000"/>
<dbReference type="RefSeq" id="XP_016255302.1">
    <property type="nucleotide sequence ID" value="XM_016388374.1"/>
</dbReference>
<feature type="transmembrane region" description="Helical" evidence="2">
    <location>
        <begin position="308"/>
        <end position="327"/>
    </location>
</feature>
<evidence type="ECO:0000313" key="3">
    <source>
        <dbReference type="EMBL" id="KIW35086.1"/>
    </source>
</evidence>
<dbReference type="EMBL" id="KN847040">
    <property type="protein sequence ID" value="KIW35086.1"/>
    <property type="molecule type" value="Genomic_DNA"/>
</dbReference>
<proteinExistence type="predicted"/>
<sequence>MLGDLLELTTTLVHPEHEPALSSLAGRSAPSAAMAPPRSRHAKSSSVASTSSAADAANGIATTPSSKSDPASTMTAGRKRRPSRSTLSPTGSPVVVIPKASPRMELQSSAKTNLAQTKELEPLKFAATVVLSTVLESGLQSAASMIGVGDLAGVSRRPDTWAEILGLLGWKIAKLGVYWVGDFDAYDVASLSLLLNTPTAILVGLFYEISPITLTSTTLSSMIGNSLPYYLLRPLAPSHYPNSAPKSSLRNRPILTDPYTTIATSLLATAIFAVLLEASFATFLPAWLVVYFTGLRTLEPAHLGPAGLPTLLLALIPAGWACMEFLFAPSTAAAGVSPSTGTVANPTPVFDPSTATFWEHAYHNAWGWYSPRQKKLIGRTALLTGLLFAETVLTLWGTVAGVEATGALGYAGVWGLGCVVTGAVLDWVGGPSD</sequence>
<feature type="compositionally biased region" description="Low complexity" evidence="1">
    <location>
        <begin position="25"/>
        <end position="37"/>
    </location>
</feature>
<feature type="compositionally biased region" description="Low complexity" evidence="1">
    <location>
        <begin position="44"/>
        <end position="57"/>
    </location>
</feature>
<feature type="compositionally biased region" description="Polar residues" evidence="1">
    <location>
        <begin position="60"/>
        <end position="75"/>
    </location>
</feature>
<dbReference type="Proteomes" id="UP000054466">
    <property type="component" value="Unassembled WGS sequence"/>
</dbReference>
<keyword evidence="2" id="KW-1133">Transmembrane helix</keyword>
<dbReference type="HOGENOM" id="CLU_042059_1_0_1"/>
<feature type="region of interest" description="Disordered" evidence="1">
    <location>
        <begin position="17"/>
        <end position="102"/>
    </location>
</feature>
<keyword evidence="4" id="KW-1185">Reference proteome</keyword>
<evidence type="ECO:0000256" key="2">
    <source>
        <dbReference type="SAM" id="Phobius"/>
    </source>
</evidence>